<feature type="domain" description="Heme NO-binding" evidence="1">
    <location>
        <begin position="2"/>
        <end position="160"/>
    </location>
</feature>
<dbReference type="PANTHER" id="PTHR45655:SF13">
    <property type="entry name" value="SOLUBLE GUANYLATE CYCLASE GCY-32-RELATED"/>
    <property type="match status" value="1"/>
</dbReference>
<evidence type="ECO:0000313" key="3">
    <source>
        <dbReference type="Proteomes" id="UP000590740"/>
    </source>
</evidence>
<protein>
    <recommendedName>
        <fullName evidence="1">Heme NO-binding domain-containing protein</fullName>
    </recommendedName>
</protein>
<dbReference type="InterPro" id="IPR024096">
    <property type="entry name" value="NO_sig/Golgi_transp_ligand-bd"/>
</dbReference>
<sequence length="186" mass="20787">MYGLVNNAIEDLVITHHGEEVWQRIKHKAGVDVEVFISNQGYSDEITYKLVAAASEVLQVSVREVLISFGEHWVLKTALRSYGGMMRSAGSSLKEFLINLPNFHTRVQMIYPELKPPHFECLDVTDTSLSLHYHTHRPGLTDFVVGLVQGLGKLYHTPATATAVALKTEGADHDIFDVRWTLNADA</sequence>
<evidence type="ECO:0000313" key="2">
    <source>
        <dbReference type="EMBL" id="MBB5035476.1"/>
    </source>
</evidence>
<evidence type="ECO:0000259" key="1">
    <source>
        <dbReference type="Pfam" id="PF07700"/>
    </source>
</evidence>
<dbReference type="RefSeq" id="WP_184344308.1">
    <property type="nucleotide sequence ID" value="NZ_JACHIG010000017.1"/>
</dbReference>
<dbReference type="EMBL" id="JACHIG010000017">
    <property type="protein sequence ID" value="MBB5035476.1"/>
    <property type="molecule type" value="Genomic_DNA"/>
</dbReference>
<organism evidence="2 3">
    <name type="scientific">Prosthecobacter vanneervenii</name>
    <dbReference type="NCBI Taxonomy" id="48466"/>
    <lineage>
        <taxon>Bacteria</taxon>
        <taxon>Pseudomonadati</taxon>
        <taxon>Verrucomicrobiota</taxon>
        <taxon>Verrucomicrobiia</taxon>
        <taxon>Verrucomicrobiales</taxon>
        <taxon>Verrucomicrobiaceae</taxon>
        <taxon>Prosthecobacter</taxon>
    </lineage>
</organism>
<keyword evidence="3" id="KW-1185">Reference proteome</keyword>
<reference evidence="2 3" key="1">
    <citation type="submission" date="2020-08" db="EMBL/GenBank/DDBJ databases">
        <title>Genomic Encyclopedia of Type Strains, Phase IV (KMG-IV): sequencing the most valuable type-strain genomes for metagenomic binning, comparative biology and taxonomic classification.</title>
        <authorList>
            <person name="Goeker M."/>
        </authorList>
    </citation>
    <scope>NUCLEOTIDE SEQUENCE [LARGE SCALE GENOMIC DNA]</scope>
    <source>
        <strain evidence="2 3">DSM 12252</strain>
    </source>
</reference>
<dbReference type="InterPro" id="IPR011644">
    <property type="entry name" value="Heme_NO-bd"/>
</dbReference>
<accession>A0A7W7YFZ3</accession>
<dbReference type="PANTHER" id="PTHR45655">
    <property type="entry name" value="GUANYLATE CYCLASE SOLUBLE SUBUNIT BETA-2"/>
    <property type="match status" value="1"/>
</dbReference>
<dbReference type="SUPFAM" id="SSF111126">
    <property type="entry name" value="Ligand-binding domain in the NO signalling and Golgi transport"/>
    <property type="match status" value="1"/>
</dbReference>
<dbReference type="InterPro" id="IPR038158">
    <property type="entry name" value="H-NOX_domain_sf"/>
</dbReference>
<gene>
    <name evidence="2" type="ORF">HNQ65_005087</name>
</gene>
<dbReference type="Gene3D" id="3.90.1520.10">
    <property type="entry name" value="H-NOX domain"/>
    <property type="match status" value="1"/>
</dbReference>
<dbReference type="Pfam" id="PF07700">
    <property type="entry name" value="HNOB"/>
    <property type="match status" value="1"/>
</dbReference>
<proteinExistence type="predicted"/>
<name>A0A7W7YFZ3_9BACT</name>
<comment type="caution">
    <text evidence="2">The sequence shown here is derived from an EMBL/GenBank/DDBJ whole genome shotgun (WGS) entry which is preliminary data.</text>
</comment>
<dbReference type="GO" id="GO:0020037">
    <property type="term" value="F:heme binding"/>
    <property type="evidence" value="ECO:0007669"/>
    <property type="project" value="InterPro"/>
</dbReference>
<dbReference type="Proteomes" id="UP000590740">
    <property type="component" value="Unassembled WGS sequence"/>
</dbReference>
<dbReference type="AlphaFoldDB" id="A0A7W7YFZ3"/>